<evidence type="ECO:0000256" key="5">
    <source>
        <dbReference type="HAMAP-Rule" id="MF_01572"/>
    </source>
</evidence>
<comment type="similarity">
    <text evidence="5">Belongs to the UPF0397 family.</text>
</comment>
<organism evidence="6 7">
    <name type="scientific">Lacticaseibacillus paracasei NRIC 0644</name>
    <dbReference type="NCBI Taxonomy" id="1435038"/>
    <lineage>
        <taxon>Bacteria</taxon>
        <taxon>Bacillati</taxon>
        <taxon>Bacillota</taxon>
        <taxon>Bacilli</taxon>
        <taxon>Lactobacillales</taxon>
        <taxon>Lactobacillaceae</taxon>
        <taxon>Lacticaseibacillus</taxon>
    </lineage>
</organism>
<dbReference type="Pfam" id="PF07155">
    <property type="entry name" value="ECF-ribofla_trS"/>
    <property type="match status" value="1"/>
</dbReference>
<dbReference type="Proteomes" id="UP000032552">
    <property type="component" value="Unassembled WGS sequence"/>
</dbReference>
<feature type="transmembrane region" description="Helical" evidence="5">
    <location>
        <begin position="6"/>
        <end position="25"/>
    </location>
</feature>
<keyword evidence="2 5" id="KW-0812">Transmembrane</keyword>
<gene>
    <name evidence="6" type="ORF">LC0644_2615</name>
</gene>
<dbReference type="GeneID" id="57089115"/>
<keyword evidence="1 5" id="KW-1003">Cell membrane</keyword>
<evidence type="ECO:0000256" key="3">
    <source>
        <dbReference type="ARBA" id="ARBA00022989"/>
    </source>
</evidence>
<dbReference type="HAMAP" id="MF_01572">
    <property type="entry name" value="UPF0397"/>
    <property type="match status" value="1"/>
</dbReference>
<dbReference type="GO" id="GO:0005886">
    <property type="term" value="C:plasma membrane"/>
    <property type="evidence" value="ECO:0007669"/>
    <property type="project" value="UniProtKB-SubCell"/>
</dbReference>
<comment type="subcellular location">
    <subcellularLocation>
        <location evidence="5">Cell membrane</location>
        <topology evidence="5">Multi-pass membrane protein</topology>
    </subcellularLocation>
</comment>
<dbReference type="InterPro" id="IPR009825">
    <property type="entry name" value="ECF_substrate-spec-like"/>
</dbReference>
<accession>A0A0C9PSU0</accession>
<dbReference type="EMBL" id="BAYM01000390">
    <property type="protein sequence ID" value="GAN38026.1"/>
    <property type="molecule type" value="Genomic_DNA"/>
</dbReference>
<reference evidence="7" key="1">
    <citation type="submission" date="2014-05" db="EMBL/GenBank/DDBJ databases">
        <title>Whole genome sequencing of Lactobacillus casei NRIC0644.</title>
        <authorList>
            <person name="Atarashi H."/>
            <person name="Yoshida Y."/>
            <person name="Fujimura S."/>
            <person name="Tanaka N."/>
            <person name="Shiwa Y."/>
            <person name="Yoshikawa H."/>
            <person name="Okada S."/>
            <person name="Nakagawa J."/>
        </authorList>
    </citation>
    <scope>NUCLEOTIDE SEQUENCE [LARGE SCALE GENOMIC DNA]</scope>
    <source>
        <strain evidence="7">NRIC0644</strain>
    </source>
</reference>
<evidence type="ECO:0000256" key="2">
    <source>
        <dbReference type="ARBA" id="ARBA00022692"/>
    </source>
</evidence>
<dbReference type="PANTHER" id="PTHR37815">
    <property type="entry name" value="UPF0397 PROTEIN BC_2624-RELATED"/>
    <property type="match status" value="1"/>
</dbReference>
<feature type="transmembrane region" description="Helical" evidence="5">
    <location>
        <begin position="46"/>
        <end position="67"/>
    </location>
</feature>
<comment type="caution">
    <text evidence="6">The sequence shown here is derived from an EMBL/GenBank/DDBJ whole genome shotgun (WGS) entry which is preliminary data.</text>
</comment>
<dbReference type="RefSeq" id="WP_003563290.1">
    <property type="nucleotide sequence ID" value="NZ_BAYM01000390.1"/>
</dbReference>
<evidence type="ECO:0000256" key="1">
    <source>
        <dbReference type="ARBA" id="ARBA00022475"/>
    </source>
</evidence>
<dbReference type="InterPro" id="IPR022914">
    <property type="entry name" value="UPF0397"/>
</dbReference>
<dbReference type="Gene3D" id="1.10.1760.20">
    <property type="match status" value="1"/>
</dbReference>
<proteinExistence type="inferred from homology"/>
<evidence type="ECO:0000313" key="6">
    <source>
        <dbReference type="EMBL" id="GAN38026.1"/>
    </source>
</evidence>
<feature type="transmembrane region" description="Helical" evidence="5">
    <location>
        <begin position="117"/>
        <end position="139"/>
    </location>
</feature>
<keyword evidence="4 5" id="KW-0472">Membrane</keyword>
<dbReference type="PANTHER" id="PTHR37815:SF3">
    <property type="entry name" value="UPF0397 PROTEIN SPR0429"/>
    <property type="match status" value="1"/>
</dbReference>
<protein>
    <recommendedName>
        <fullName evidence="5">UPF0397 protein LC0644_2615</fullName>
    </recommendedName>
</protein>
<feature type="transmembrane region" description="Helical" evidence="5">
    <location>
        <begin position="79"/>
        <end position="97"/>
    </location>
</feature>
<feature type="transmembrane region" description="Helical" evidence="5">
    <location>
        <begin position="151"/>
        <end position="174"/>
    </location>
</feature>
<sequence length="186" mass="20319">MRDQKALSVRTVVAIGIGTAILFILKRFAVIPTGIANTNIDISYGFLGFIATLFGPIAGFFIGFLGHALNDFTQYGTPWWTWVFTTGLVGMVIGLFWRRFNVEAGNFGMKKIVSFNLLQIITNVVSWSLIAPTLDIWIYSEPANKVYVQGIVSAISNSIATGVIGTILLVTYAATRTRSGSLKKES</sequence>
<name>A0A0C9PSU0_LACPA</name>
<evidence type="ECO:0000256" key="4">
    <source>
        <dbReference type="ARBA" id="ARBA00023136"/>
    </source>
</evidence>
<evidence type="ECO:0000313" key="7">
    <source>
        <dbReference type="Proteomes" id="UP000032552"/>
    </source>
</evidence>
<keyword evidence="3 5" id="KW-1133">Transmembrane helix</keyword>
<dbReference type="NCBIfam" id="NF010182">
    <property type="entry name" value="PRK13661.1"/>
    <property type="match status" value="1"/>
</dbReference>
<dbReference type="AlphaFoldDB" id="A0A0C9PSU0"/>